<keyword evidence="4" id="KW-1185">Reference proteome</keyword>
<evidence type="ECO:0000313" key="1">
    <source>
        <dbReference type="EMBL" id="PYE51584.1"/>
    </source>
</evidence>
<evidence type="ECO:0000313" key="4">
    <source>
        <dbReference type="Proteomes" id="UP000509327"/>
    </source>
</evidence>
<accession>A0A2V4VET5</accession>
<dbReference type="EMBL" id="CP054614">
    <property type="protein sequence ID" value="QKS55952.1"/>
    <property type="molecule type" value="Genomic_DNA"/>
</dbReference>
<dbReference type="AlphaFoldDB" id="A0A2V4VET5"/>
<sequence>MDYLKILSSKYNMTEKWTRQGVTVLKSSDLYIQLIEPYHRTDFQYCLRADFPETFDRWGVALLEEEFVNDGGFLQVLEALDTFFKR</sequence>
<name>A0A2V4VET5_PAEBA</name>
<organism evidence="1 3">
    <name type="scientific">Paenibacillus barcinonensis</name>
    <dbReference type="NCBI Taxonomy" id="198119"/>
    <lineage>
        <taxon>Bacteria</taxon>
        <taxon>Bacillati</taxon>
        <taxon>Bacillota</taxon>
        <taxon>Bacilli</taxon>
        <taxon>Bacillales</taxon>
        <taxon>Paenibacillaceae</taxon>
        <taxon>Paenibacillus</taxon>
    </lineage>
</organism>
<dbReference type="RefSeq" id="WP_110894721.1">
    <property type="nucleotide sequence ID" value="NZ_CP054614.1"/>
</dbReference>
<reference evidence="1 3" key="1">
    <citation type="submission" date="2018-06" db="EMBL/GenBank/DDBJ databases">
        <title>Genomic Encyclopedia of Type Strains, Phase III (KMG-III): the genomes of soil and plant-associated and newly described type strains.</title>
        <authorList>
            <person name="Whitman W."/>
        </authorList>
    </citation>
    <scope>NUCLEOTIDE SEQUENCE [LARGE SCALE GENOMIC DNA]</scope>
    <source>
        <strain evidence="1 3">CECT 7022</strain>
    </source>
</reference>
<dbReference type="EMBL" id="QJSW01000002">
    <property type="protein sequence ID" value="PYE51584.1"/>
    <property type="molecule type" value="Genomic_DNA"/>
</dbReference>
<dbReference type="OrthoDB" id="2658643at2"/>
<evidence type="ECO:0000313" key="2">
    <source>
        <dbReference type="EMBL" id="QKS55952.1"/>
    </source>
</evidence>
<gene>
    <name evidence="1" type="ORF">DFQ00_102379</name>
    <name evidence="2" type="ORF">HUB98_06100</name>
</gene>
<protein>
    <submittedName>
        <fullName evidence="1">Uncharacterized protein</fullName>
    </submittedName>
</protein>
<dbReference type="Proteomes" id="UP000247790">
    <property type="component" value="Unassembled WGS sequence"/>
</dbReference>
<reference evidence="2 4" key="2">
    <citation type="submission" date="2020-06" db="EMBL/GenBank/DDBJ databases">
        <title>Complete genome of Paenibacillus barcinonensis KACC11450.</title>
        <authorList>
            <person name="Kim M."/>
            <person name="Park Y.-J."/>
            <person name="Shin J.-H."/>
        </authorList>
    </citation>
    <scope>NUCLEOTIDE SEQUENCE [LARGE SCALE GENOMIC DNA]</scope>
    <source>
        <strain evidence="2 4">KACC11450</strain>
    </source>
</reference>
<evidence type="ECO:0000313" key="3">
    <source>
        <dbReference type="Proteomes" id="UP000247790"/>
    </source>
</evidence>
<dbReference type="Proteomes" id="UP000509327">
    <property type="component" value="Chromosome"/>
</dbReference>
<proteinExistence type="predicted"/>